<gene>
    <name evidence="3" type="ORF">EDC65_2870</name>
</gene>
<protein>
    <submittedName>
        <fullName evidence="3">Putative repeat protein (TIGR04052 family)</fullName>
    </submittedName>
</protein>
<feature type="signal peptide" evidence="1">
    <location>
        <begin position="1"/>
        <end position="17"/>
    </location>
</feature>
<reference evidence="3 4" key="1">
    <citation type="submission" date="2018-11" db="EMBL/GenBank/DDBJ databases">
        <title>Genomic Encyclopedia of Type Strains, Phase IV (KMG-IV): sequencing the most valuable type-strain genomes for metagenomic binning, comparative biology and taxonomic classification.</title>
        <authorList>
            <person name="Goeker M."/>
        </authorList>
    </citation>
    <scope>NUCLEOTIDE SEQUENCE [LARGE SCALE GENOMIC DNA]</scope>
    <source>
        <strain evidence="3 4">DSM 5900</strain>
    </source>
</reference>
<evidence type="ECO:0000313" key="3">
    <source>
        <dbReference type="EMBL" id="ROP91010.1"/>
    </source>
</evidence>
<dbReference type="RefSeq" id="WP_123690574.1">
    <property type="nucleotide sequence ID" value="NZ_AP019700.1"/>
</dbReference>
<evidence type="ECO:0000256" key="1">
    <source>
        <dbReference type="SAM" id="SignalP"/>
    </source>
</evidence>
<dbReference type="InterPro" id="IPR023977">
    <property type="entry name" value="MbnP-like"/>
</dbReference>
<dbReference type="PROSITE" id="PS51257">
    <property type="entry name" value="PROKAR_LIPOPROTEIN"/>
    <property type="match status" value="1"/>
</dbReference>
<evidence type="ECO:0000313" key="4">
    <source>
        <dbReference type="Proteomes" id="UP000278222"/>
    </source>
</evidence>
<dbReference type="Pfam" id="PF20243">
    <property type="entry name" value="MbnP"/>
    <property type="match status" value="1"/>
</dbReference>
<proteinExistence type="predicted"/>
<evidence type="ECO:0000259" key="2">
    <source>
        <dbReference type="Pfam" id="PF20243"/>
    </source>
</evidence>
<keyword evidence="4" id="KW-1185">Reference proteome</keyword>
<organism evidence="3 4">
    <name type="scientific">Stella humosa</name>
    <dbReference type="NCBI Taxonomy" id="94"/>
    <lineage>
        <taxon>Bacteria</taxon>
        <taxon>Pseudomonadati</taxon>
        <taxon>Pseudomonadota</taxon>
        <taxon>Alphaproteobacteria</taxon>
        <taxon>Rhodospirillales</taxon>
        <taxon>Stellaceae</taxon>
        <taxon>Stella</taxon>
    </lineage>
</organism>
<dbReference type="Proteomes" id="UP000278222">
    <property type="component" value="Unassembled WGS sequence"/>
</dbReference>
<name>A0A3N1LIA8_9PROT</name>
<dbReference type="OrthoDB" id="64245at2"/>
<dbReference type="AlphaFoldDB" id="A0A3N1LIA8"/>
<dbReference type="InterPro" id="IPR046863">
    <property type="entry name" value="MbnP-like_dom"/>
</dbReference>
<comment type="caution">
    <text evidence="3">The sequence shown here is derived from an EMBL/GenBank/DDBJ whole genome shotgun (WGS) entry which is preliminary data.</text>
</comment>
<feature type="chain" id="PRO_5017998907" evidence="1">
    <location>
        <begin position="18"/>
        <end position="361"/>
    </location>
</feature>
<feature type="domain" description="Copper-binding protein MbnP-like" evidence="2">
    <location>
        <begin position="64"/>
        <end position="316"/>
    </location>
</feature>
<dbReference type="NCBIfam" id="TIGR04052">
    <property type="entry name" value="MbnP_like_WxW"/>
    <property type="match status" value="1"/>
</dbReference>
<accession>A0A3N1LIA8</accession>
<sequence length="361" mass="37069">MARTLPLLAISGLTLLAACQTPPPTGDLTGEAAVRLDPATQQARWRTPGNVPASSGVPSDGIHTIRFAGTVGDAGFQCGAAYGGIGVTGSTILPADFRFYVSEVALIDDSGRAVPMNLVQDGRWQYQNVALLDFEDGSGPCAGGTADTRQTVTGALPPGRYRGLTFVLGVPPQLNVGSPALAASPLNNPDLAWPAPGGFRFLKVDMATTGLPLGPYRAPIAGAFAPAPLPYPPAYGQPVYVQPGYVQPGVVVVAPYGFPVHIGGADCAAYPPGPYSPPGCGFPTRMRVTFPDFDTGSNVVIADLRALLASSNVDVNTPGTPAGCQSTAGDPDCFGLASRLGLTTPGAYAPPQSFFRPGFVQ</sequence>
<keyword evidence="1" id="KW-0732">Signal</keyword>
<dbReference type="EMBL" id="RJKX01000014">
    <property type="protein sequence ID" value="ROP91010.1"/>
    <property type="molecule type" value="Genomic_DNA"/>
</dbReference>